<reference evidence="3" key="2">
    <citation type="submission" date="2015-06" db="UniProtKB">
        <authorList>
            <consortium name="EnsemblProtists"/>
        </authorList>
    </citation>
    <scope>IDENTIFICATION</scope>
    <source>
        <strain evidence="3">Emoy2</strain>
    </source>
</reference>
<dbReference type="EMBL" id="JH598161">
    <property type="status" value="NOT_ANNOTATED_CDS"/>
    <property type="molecule type" value="Genomic_DNA"/>
</dbReference>
<proteinExistence type="predicted"/>
<evidence type="ECO:0000313" key="3">
    <source>
        <dbReference type="EnsemblProtists" id="HpaP804444"/>
    </source>
</evidence>
<dbReference type="EnsemblProtists" id="HpaT804444">
    <property type="protein sequence ID" value="HpaP804444"/>
    <property type="gene ID" value="HpaG804444"/>
</dbReference>
<feature type="compositionally biased region" description="Polar residues" evidence="2">
    <location>
        <begin position="52"/>
        <end position="62"/>
    </location>
</feature>
<feature type="compositionally biased region" description="Basic and acidic residues" evidence="2">
    <location>
        <begin position="1"/>
        <end position="11"/>
    </location>
</feature>
<keyword evidence="1" id="KW-0175">Coiled coil</keyword>
<feature type="coiled-coil region" evidence="1">
    <location>
        <begin position="107"/>
        <end position="138"/>
    </location>
</feature>
<feature type="region of interest" description="Disordered" evidence="2">
    <location>
        <begin position="1"/>
        <end position="73"/>
    </location>
</feature>
<name>M4BDS7_HYAAE</name>
<sequence>MQDDPQRDTEKRHRCTGKFVEGVPQSPMSSQNQGIYAASPDTGIDLFDDAASESSPRGTATSLARRATQKGVGVPVQTHEDWVSEVTRLRESFVHVQTALDQSVTERNTERKQLRDILDQVQRARKESSTELAQLRGQISDRSTRSINDCGRWSTTSLYFMARWSS</sequence>
<evidence type="ECO:0000256" key="1">
    <source>
        <dbReference type="SAM" id="Coils"/>
    </source>
</evidence>
<evidence type="ECO:0000256" key="2">
    <source>
        <dbReference type="SAM" id="MobiDB-lite"/>
    </source>
</evidence>
<dbReference type="InParanoid" id="M4BDS7"/>
<dbReference type="VEuPathDB" id="FungiDB:HpaG804444"/>
<protein>
    <submittedName>
        <fullName evidence="3">Uncharacterized protein</fullName>
    </submittedName>
</protein>
<keyword evidence="4" id="KW-1185">Reference proteome</keyword>
<organism evidence="3 4">
    <name type="scientific">Hyaloperonospora arabidopsidis (strain Emoy2)</name>
    <name type="common">Downy mildew agent</name>
    <name type="synonym">Peronospora arabidopsidis</name>
    <dbReference type="NCBI Taxonomy" id="559515"/>
    <lineage>
        <taxon>Eukaryota</taxon>
        <taxon>Sar</taxon>
        <taxon>Stramenopiles</taxon>
        <taxon>Oomycota</taxon>
        <taxon>Peronosporomycetes</taxon>
        <taxon>Peronosporales</taxon>
        <taxon>Peronosporaceae</taxon>
        <taxon>Hyaloperonospora</taxon>
    </lineage>
</organism>
<evidence type="ECO:0000313" key="4">
    <source>
        <dbReference type="Proteomes" id="UP000011713"/>
    </source>
</evidence>
<dbReference type="HOGENOM" id="CLU_1605855_0_0_1"/>
<accession>M4BDS7</accession>
<reference evidence="4" key="1">
    <citation type="journal article" date="2010" name="Science">
        <title>Signatures of adaptation to obligate biotrophy in the Hyaloperonospora arabidopsidis genome.</title>
        <authorList>
            <person name="Baxter L."/>
            <person name="Tripathy S."/>
            <person name="Ishaque N."/>
            <person name="Boot N."/>
            <person name="Cabral A."/>
            <person name="Kemen E."/>
            <person name="Thines M."/>
            <person name="Ah-Fong A."/>
            <person name="Anderson R."/>
            <person name="Badejoko W."/>
            <person name="Bittner-Eddy P."/>
            <person name="Boore J.L."/>
            <person name="Chibucos M.C."/>
            <person name="Coates M."/>
            <person name="Dehal P."/>
            <person name="Delehaunty K."/>
            <person name="Dong S."/>
            <person name="Downton P."/>
            <person name="Dumas B."/>
            <person name="Fabro G."/>
            <person name="Fronick C."/>
            <person name="Fuerstenberg S.I."/>
            <person name="Fulton L."/>
            <person name="Gaulin E."/>
            <person name="Govers F."/>
            <person name="Hughes L."/>
            <person name="Humphray S."/>
            <person name="Jiang R.H."/>
            <person name="Judelson H."/>
            <person name="Kamoun S."/>
            <person name="Kyung K."/>
            <person name="Meijer H."/>
            <person name="Minx P."/>
            <person name="Morris P."/>
            <person name="Nelson J."/>
            <person name="Phuntumart V."/>
            <person name="Qutob D."/>
            <person name="Rehmany A."/>
            <person name="Rougon-Cardoso A."/>
            <person name="Ryden P."/>
            <person name="Torto-Alalibo T."/>
            <person name="Studholme D."/>
            <person name="Wang Y."/>
            <person name="Win J."/>
            <person name="Wood J."/>
            <person name="Clifton S.W."/>
            <person name="Rogers J."/>
            <person name="Van den Ackerveken G."/>
            <person name="Jones J.D."/>
            <person name="McDowell J.M."/>
            <person name="Beynon J."/>
            <person name="Tyler B.M."/>
        </authorList>
    </citation>
    <scope>NUCLEOTIDE SEQUENCE [LARGE SCALE GENOMIC DNA]</scope>
    <source>
        <strain evidence="4">Emoy2</strain>
    </source>
</reference>
<dbReference type="Proteomes" id="UP000011713">
    <property type="component" value="Unassembled WGS sequence"/>
</dbReference>
<dbReference type="AlphaFoldDB" id="M4BDS7"/>